<proteinExistence type="predicted"/>
<accession>A0A7Y8H0N0</accession>
<dbReference type="InterPro" id="IPR001763">
    <property type="entry name" value="Rhodanese-like_dom"/>
</dbReference>
<organism evidence="2 3">
    <name type="scientific">Hydrogenophaga aromaticivorans</name>
    <dbReference type="NCBI Taxonomy" id="2610898"/>
    <lineage>
        <taxon>Bacteria</taxon>
        <taxon>Pseudomonadati</taxon>
        <taxon>Pseudomonadota</taxon>
        <taxon>Betaproteobacteria</taxon>
        <taxon>Burkholderiales</taxon>
        <taxon>Comamonadaceae</taxon>
        <taxon>Hydrogenophaga</taxon>
    </lineage>
</organism>
<comment type="caution">
    <text evidence="2">The sequence shown here is derived from an EMBL/GenBank/DDBJ whole genome shotgun (WGS) entry which is preliminary data.</text>
</comment>
<dbReference type="RefSeq" id="WP_177138914.1">
    <property type="nucleotide sequence ID" value="NZ_JAGPWB010000032.1"/>
</dbReference>
<dbReference type="PANTHER" id="PTHR43031:SF18">
    <property type="entry name" value="RHODANESE-RELATED SULFURTRANSFERASES"/>
    <property type="match status" value="1"/>
</dbReference>
<evidence type="ECO:0000313" key="3">
    <source>
        <dbReference type="Proteomes" id="UP000545507"/>
    </source>
</evidence>
<dbReference type="InterPro" id="IPR036873">
    <property type="entry name" value="Rhodanese-like_dom_sf"/>
</dbReference>
<name>A0A7Y8H0N0_9BURK</name>
<sequence>MSFFLENWMLIAVALTSGALLMWPALSGGAGAGSVNVTEAVQLINRQKAAVVDVCGSDEFAAGHVAGAKNLPLAELEAKLPGLVKNKATPVILVCASGMRSRRAVAVAKKLGYENAHSLSGGLSAWRAASMPVEK</sequence>
<dbReference type="PANTHER" id="PTHR43031">
    <property type="entry name" value="FAD-DEPENDENT OXIDOREDUCTASE"/>
    <property type="match status" value="1"/>
</dbReference>
<dbReference type="Gene3D" id="3.40.250.10">
    <property type="entry name" value="Rhodanese-like domain"/>
    <property type="match status" value="1"/>
</dbReference>
<dbReference type="InterPro" id="IPR050229">
    <property type="entry name" value="GlpE_sulfurtransferase"/>
</dbReference>
<dbReference type="SMART" id="SM00450">
    <property type="entry name" value="RHOD"/>
    <property type="match status" value="1"/>
</dbReference>
<dbReference type="CDD" id="cd00158">
    <property type="entry name" value="RHOD"/>
    <property type="match status" value="1"/>
</dbReference>
<dbReference type="EMBL" id="VYGV01000026">
    <property type="protein sequence ID" value="NWF48340.1"/>
    <property type="molecule type" value="Genomic_DNA"/>
</dbReference>
<protein>
    <submittedName>
        <fullName evidence="2">Rhodanese-like domain-containing protein</fullName>
    </submittedName>
</protein>
<evidence type="ECO:0000259" key="1">
    <source>
        <dbReference type="PROSITE" id="PS50206"/>
    </source>
</evidence>
<evidence type="ECO:0000313" key="2">
    <source>
        <dbReference type="EMBL" id="NWF48340.1"/>
    </source>
</evidence>
<reference evidence="2 3" key="1">
    <citation type="submission" date="2019-09" db="EMBL/GenBank/DDBJ databases">
        <title>Hydrogenophaga aromatica sp. nov., isolated from a para-xylene-degrading enrichment culture.</title>
        <authorList>
            <person name="Tancsics A."/>
            <person name="Banerjee S."/>
        </authorList>
    </citation>
    <scope>NUCLEOTIDE SEQUENCE [LARGE SCALE GENOMIC DNA]</scope>
    <source>
        <strain evidence="2 3">D2P1</strain>
    </source>
</reference>
<feature type="domain" description="Rhodanese" evidence="1">
    <location>
        <begin position="45"/>
        <end position="135"/>
    </location>
</feature>
<keyword evidence="3" id="KW-1185">Reference proteome</keyword>
<gene>
    <name evidence="2" type="ORF">F3K02_24245</name>
</gene>
<dbReference type="AlphaFoldDB" id="A0A7Y8H0N0"/>
<dbReference type="Pfam" id="PF00581">
    <property type="entry name" value="Rhodanese"/>
    <property type="match status" value="1"/>
</dbReference>
<dbReference type="Proteomes" id="UP000545507">
    <property type="component" value="Unassembled WGS sequence"/>
</dbReference>
<dbReference type="PROSITE" id="PS50206">
    <property type="entry name" value="RHODANESE_3"/>
    <property type="match status" value="1"/>
</dbReference>
<dbReference type="SUPFAM" id="SSF52821">
    <property type="entry name" value="Rhodanese/Cell cycle control phosphatase"/>
    <property type="match status" value="1"/>
</dbReference>